<name>A0AAV4C363_9GAST</name>
<protein>
    <submittedName>
        <fullName evidence="1">Uncharacterized protein</fullName>
    </submittedName>
</protein>
<organism evidence="1 2">
    <name type="scientific">Plakobranchus ocellatus</name>
    <dbReference type="NCBI Taxonomy" id="259542"/>
    <lineage>
        <taxon>Eukaryota</taxon>
        <taxon>Metazoa</taxon>
        <taxon>Spiralia</taxon>
        <taxon>Lophotrochozoa</taxon>
        <taxon>Mollusca</taxon>
        <taxon>Gastropoda</taxon>
        <taxon>Heterobranchia</taxon>
        <taxon>Euthyneura</taxon>
        <taxon>Panpulmonata</taxon>
        <taxon>Sacoglossa</taxon>
        <taxon>Placobranchoidea</taxon>
        <taxon>Plakobranchidae</taxon>
        <taxon>Plakobranchus</taxon>
    </lineage>
</organism>
<dbReference type="Proteomes" id="UP000735302">
    <property type="component" value="Unassembled WGS sequence"/>
</dbReference>
<comment type="caution">
    <text evidence="1">The sequence shown here is derived from an EMBL/GenBank/DDBJ whole genome shotgun (WGS) entry which is preliminary data.</text>
</comment>
<accession>A0AAV4C363</accession>
<dbReference type="EMBL" id="BLXT01005700">
    <property type="protein sequence ID" value="GFO25124.1"/>
    <property type="molecule type" value="Genomic_DNA"/>
</dbReference>
<feature type="non-terminal residue" evidence="1">
    <location>
        <position position="90"/>
    </location>
</feature>
<proteinExistence type="predicted"/>
<keyword evidence="2" id="KW-1185">Reference proteome</keyword>
<evidence type="ECO:0000313" key="2">
    <source>
        <dbReference type="Proteomes" id="UP000735302"/>
    </source>
</evidence>
<gene>
    <name evidence="1" type="ORF">PoB_005162900</name>
</gene>
<reference evidence="1 2" key="1">
    <citation type="journal article" date="2021" name="Elife">
        <title>Chloroplast acquisition without the gene transfer in kleptoplastic sea slugs, Plakobranchus ocellatus.</title>
        <authorList>
            <person name="Maeda T."/>
            <person name="Takahashi S."/>
            <person name="Yoshida T."/>
            <person name="Shimamura S."/>
            <person name="Takaki Y."/>
            <person name="Nagai Y."/>
            <person name="Toyoda A."/>
            <person name="Suzuki Y."/>
            <person name="Arimoto A."/>
            <person name="Ishii H."/>
            <person name="Satoh N."/>
            <person name="Nishiyama T."/>
            <person name="Hasebe M."/>
            <person name="Maruyama T."/>
            <person name="Minagawa J."/>
            <person name="Obokata J."/>
            <person name="Shigenobu S."/>
        </authorList>
    </citation>
    <scope>NUCLEOTIDE SEQUENCE [LARGE SCALE GENOMIC DNA]</scope>
</reference>
<evidence type="ECO:0000313" key="1">
    <source>
        <dbReference type="EMBL" id="GFO25124.1"/>
    </source>
</evidence>
<sequence length="90" mass="10144">MVPPPNELSGIPGLGLVPDQEIRRYKLHPKPGSSCFEVLTHRRHQHRPFLGLCLCGSSKSCRLKRRHIYATVSSADAERTFSLYNTVLSK</sequence>
<dbReference type="AlphaFoldDB" id="A0AAV4C363"/>